<feature type="compositionally biased region" description="Acidic residues" evidence="1">
    <location>
        <begin position="195"/>
        <end position="211"/>
    </location>
</feature>
<evidence type="ECO:0000259" key="3">
    <source>
        <dbReference type="Pfam" id="PF19116"/>
    </source>
</evidence>
<feature type="domain" description="DUF5801" evidence="3">
    <location>
        <begin position="816"/>
        <end position="954"/>
    </location>
</feature>
<proteinExistence type="predicted"/>
<comment type="caution">
    <text evidence="4">The sequence shown here is derived from an EMBL/GenBank/DDBJ whole genome shotgun (WGS) entry which is preliminary data.</text>
</comment>
<name>A0ABS6ABH5_9GAMM</name>
<dbReference type="NCBIfam" id="NF012196">
    <property type="entry name" value="Ig_like_ice"/>
    <property type="match status" value="1"/>
</dbReference>
<sequence>MTTLATVVSLVGQAWAENANGERRALEVGDQLAIDETLVLEKGARVALDFGDNQQLTFLGEQQVTADERANLVEQSENLAPLESNDQPVADSPSQSGQSALPEGHGFVQLVRIGEIIEADGFTPVTVARIHEVLRPLGLSLPQRELENGFRDEHLANRNDEYLGEVDLSGGNNDQPGDSGQEPDDGGEQPGGDEQPGDGDQPDNGDEEPGDGGDRPELSISIDVIADDDIISAAEAEQTVTLTGTVGGDAQPGDKVTITVNGKVYETTVNPDGKTWQAEVPGSELVQDRTVEATVTRDYDEDGPLTADAERPYGVEVTKPILSIELEGAGPEGIYSESEVSNGKVPAKVTLDKDTVKVGDLLQVKTPNGGVLLERPVTQEDIDNGVRVQVPVSPGQREVTVEASITDPVGNSSNDRDEKPIDTLPPLLTGALDPQNDQDADHINLDLSGKFSDTYSGSNLIYSAANLPGGLTIDPGTGVISGRIHSSASQTGNIGNGEYEVTITVSDPAGNSTQHSFTWTVTNPAPTAADDSGSTDEDTPLVVNPRNGVLKNDVDPDGDQLFVTGIVAGGSKPTNVGGLDTDIVGDYGTLKLQADGSYTYVPDKTNPDVRALKDGETLEDIFSYTMTDREGGADDATLVITINGVSDSEPTIIPKDENGPDDPNDIITAGHATVYESGLIADTPTQSKTVEGEITVTALDGLISVNVHGQTFDLTQLADLENTAVVLDTDYGKLTLNGFTPDEVDSTIVGGELNYSYELDTRFDNTAPGSDGDLNGFDSIDLEVLDAGNNSQNGTLEINIIDDEPAVSEKTVTHSVEVDETTLGVPATAVSFADAFDTAYGADGAASSNGLVYSFEIDTTLATGLIDTATGEKIELTISAPGEVEGRTESGDLAFTVGVDSTSGEVTLTQARALKHPDKTNPDDAVSLVENTLKLKASATDGDGDENSASISLGDKLVFKDDGPAIEVEAGFTAPEVIVDETSLGTPSSAIAFAGAFKAPSYGEDGAASTDALVYSLDIDPAIVTGLTDTATGQAIVLSINGSGEVEGRTDTDGELAFIANVDSNTGKVTLTQSRALSHPDTSDHDDAVSLAENALSLKATATDGDGDEAGASISLGDKLVFKDDGPAIEVEAGFTAPEVIVDETSLGMPSSAIAFAGAFKAPDYGADGAAGIDALVYNLDIDPAISTGLIDTATGEDIVLSINGSGEVEGRTDVGGNLAFTISVNSVGEATLTQSRSLQHTDTDDPDDEVTIASGTIKLHATAVDGDGDTDKSDGVDIGGQFTFKDDGPTIDGSEVGGDGYVSDNAVVDEKYLASGSESDPSKLTDGKNLPIDFGADGAVNAVGDIGLTFNSSNIQDLIDLGLKSGTTDLTYAPSTDGHTITAKAGAKDIFTIELKVATDGTPSYEFTLQGPLDHTLNADGETADNIVLPFDITATDGDGDSVDLKFKVEVVDDTPATGDRDLEVNEDGSVSFSNADVNQTTTSVTTNADHGTVTVGNDGTITYEPHEDYRGDDSYTYTVTTASGSYERTVNVTVKPVADKPLFADESGNYPDDTAVDPDGSLKAGDYNYSVETPEDVSIALGLHVPKVKDDGTGPENNGTSELLGAITIEFKELAAASTPELQLADGTVLAPNASGGFQFVIVDNETDKKPLDWHLDIGLPAEDTSNGVHYLTAEQYEGLQVQPPAERHENFKTEVSVDSYEVDAQGEQLMGVGGATSTQTINVNVKAVTDPIELKVDTDKDDQSYEMSEDTTFNLKDKLTVNYPDNYVDGRSGDDVAGGDLDGSETRWFEITGLPKDTVVNGTTVTGPSHVISIEAPGLSTSDNGLPDINITPPKDFSGDMSDITVTLKAQDKDTDAGDSVGLIEKDRITLELRVNPVAGDVAIEGTEGLEDEAIAFLENIKVTDDSTASGTLGEVITEVSFTVPTGWTRDAGQNTWSNTDDQQWTMAPSTSAGWTGSWNGNEYTITFTDSNLTTSQREDILKEFTVTSPAHSSKDIDLEVKVTSVDHSIISGGSSSDPESQTETLTVVVKPVAENVDTDSDDADGNDVTMVGDHVYQTKGEEDGWFALGDEASSGFKLSAGWSNEDGKWVDNGGWAENTDDGRSEDTFALLTPYMTVNNDARSGATTDGTLDGSVFTYSDGTTIFTLPFAGEPVKIPMQYLDTVQFKGPEHWSGVVKIKVQAGAIDYDEDDGEATELEVSGESWLTNLIIDPRADQVTLKVDAIIKTPEDTSVALNINPTSSGLDETFNVTIDNIPVGATVDYWYFNELGVSTQGAFTGSAGNTSVEIINFDKANQPTITPPKDSNVTINLDITAQSVDTLEYIDSNGDSKTITHSDPSKSQTLPTEVQVQGVPDDPRLELVQDKVYIEDANDQDSGQLKVTLSDLITEFKSGETGVSGVVDKSETVTLRISNLPEGFNLKNAGPALGGSGEGRVWVITKADLEKTGEDAVQITVPKHHSGTVKFTAQPVVTENDNPSEIFFAPQNVSFDITPAPEATLSIRSNLIEDTIGELELTPVGDDPDEYISAVRIAENDVTAAGVSLYDADDNPLTASGGFYTITNIGTTGAPVVKVKGPANYRGEKTLNIEYEVTDPVTSGSGPAFTSDWQKQAHTLNFASVTDEIDLTLGAITGGTTDDGVTTAEKDATVTVGLKITQKPDADANNQPDADGSEKFIHVVISDVPAGVSVNGAIETAPGEWLITVNGANGIPFDTADLTHNLEFVVSGYASDFEQPITITTYTQDTGAETIEEDSITWTLKYEPGTGPDEVDLPELALTAIDTPQTEDQSFVLSEVVSGQVTGGSTTAPFDLTVSIRTTPDDETEYAGMTRTLVTEGGQQVALWTATVSGVTQADAQTKLEGLLSGITVMPPQDANSNNLAGGTLDFDVNVSAHAQGVSRDAQATVEVDIAPVTDDLIITVSENVVDERENIDLTISLSSENGADGTLGAPDAGWTVVGDKVFIHIADGLDGELYVNGTENLGSVTAPTGAPAGLTEGKYYEVSVADLDKLQFRPDAGKPFQTGSLGVTAWAEHLENSSGGSKVSTGEGSLTIEKSNSGYEVTITAEGDEAQVSGDKSKAIELEITGQGLVDPTEEVSSAYISGLPSGFTVYAGPDATSATMANNAGNETWVVPVTNDALPEYIAILPPANWSGSLTGLNLTVLSGHAGLAPTPTELPIDFEVTPVASGIALSPTLSFGDAGELIALNLNASMKDPIAATGAGDDAHTERTELRLTGFPGGEKVQFFIGTEVGDGTLDGRVTYDGGSNEYTIRDLTQTELDSLQLVHGTTSGTEQVGIAAKTYEVDGSGNQVSGFSDEVTSTMDINVSPVVATSGADKFLWEGEAINGFGGEDTVQLRFGDELGSGDFSKLENIEAIDMQDSGDNKIEGLSLEDVISMTDEDNLLTISGDADDSISLDASSGWASAGQEGGYDVYTASVDGSVAATLHIQPDVVIVE</sequence>
<feature type="domain" description="RapA2 cadherin-like" evidence="2">
    <location>
        <begin position="516"/>
        <end position="600"/>
    </location>
</feature>
<evidence type="ECO:0000313" key="5">
    <source>
        <dbReference type="Proteomes" id="UP000753376"/>
    </source>
</evidence>
<dbReference type="EMBL" id="JAHKPV010000021">
    <property type="protein sequence ID" value="MBU2875538.1"/>
    <property type="molecule type" value="Genomic_DNA"/>
</dbReference>
<dbReference type="Pfam" id="PF17803">
    <property type="entry name" value="Cadherin_4"/>
    <property type="match status" value="1"/>
</dbReference>
<dbReference type="InterPro" id="IPR043824">
    <property type="entry name" value="DUF5801"/>
</dbReference>
<protein>
    <submittedName>
        <fullName evidence="4">Ig-like domain-containing protein</fullName>
    </submittedName>
</protein>
<dbReference type="Pfam" id="PF17963">
    <property type="entry name" value="Big_9"/>
    <property type="match status" value="1"/>
</dbReference>
<dbReference type="NCBIfam" id="NF033510">
    <property type="entry name" value="Ca_tandemer"/>
    <property type="match status" value="1"/>
</dbReference>
<dbReference type="InterPro" id="IPR040853">
    <property type="entry name" value="RapA2_cadherin-like"/>
</dbReference>
<feature type="domain" description="DUF5801" evidence="3">
    <location>
        <begin position="1140"/>
        <end position="1280"/>
    </location>
</feature>
<reference evidence="4 5" key="1">
    <citation type="submission" date="2021-05" db="EMBL/GenBank/DDBJ databases">
        <title>Draft genomes of bacteria isolated from model marine particles.</title>
        <authorList>
            <person name="Datta M.S."/>
            <person name="Schwartzman J.A."/>
            <person name="Enke T.N."/>
            <person name="Saavedra J."/>
            <person name="Cermak N."/>
            <person name="Cordero O.X."/>
        </authorList>
    </citation>
    <scope>NUCLEOTIDE SEQUENCE [LARGE SCALE GENOMIC DNA]</scope>
    <source>
        <strain evidence="4 5">D2M19</strain>
    </source>
</reference>
<dbReference type="InterPro" id="IPR049826">
    <property type="entry name" value="Ig-like_ice"/>
</dbReference>
<dbReference type="Proteomes" id="UP000753376">
    <property type="component" value="Unassembled WGS sequence"/>
</dbReference>
<dbReference type="Pfam" id="PF19116">
    <property type="entry name" value="DUF5801"/>
    <property type="match status" value="3"/>
</dbReference>
<organism evidence="4 5">
    <name type="scientific">Marinobacter salexigens</name>
    <dbReference type="NCBI Taxonomy" id="1925763"/>
    <lineage>
        <taxon>Bacteria</taxon>
        <taxon>Pseudomonadati</taxon>
        <taxon>Pseudomonadota</taxon>
        <taxon>Gammaproteobacteria</taxon>
        <taxon>Pseudomonadales</taxon>
        <taxon>Marinobacteraceae</taxon>
        <taxon>Marinobacter</taxon>
    </lineage>
</organism>
<feature type="region of interest" description="Disordered" evidence="1">
    <location>
        <begin position="164"/>
        <end position="218"/>
    </location>
</feature>
<dbReference type="InterPro" id="IPR010221">
    <property type="entry name" value="VCBS_dom"/>
</dbReference>
<feature type="region of interest" description="Disordered" evidence="1">
    <location>
        <begin position="2330"/>
        <end position="2350"/>
    </location>
</feature>
<feature type="region of interest" description="Disordered" evidence="1">
    <location>
        <begin position="1264"/>
        <end position="1303"/>
    </location>
</feature>
<evidence type="ECO:0000313" key="4">
    <source>
        <dbReference type="EMBL" id="MBU2875538.1"/>
    </source>
</evidence>
<feature type="compositionally biased region" description="Polar residues" evidence="1">
    <location>
        <begin position="83"/>
        <end position="99"/>
    </location>
</feature>
<evidence type="ECO:0000259" key="2">
    <source>
        <dbReference type="Pfam" id="PF17803"/>
    </source>
</evidence>
<evidence type="ECO:0000256" key="1">
    <source>
        <dbReference type="SAM" id="MobiDB-lite"/>
    </source>
</evidence>
<accession>A0ABS6ABH5</accession>
<feature type="domain" description="DUF5801" evidence="3">
    <location>
        <begin position="977"/>
        <end position="1117"/>
    </location>
</feature>
<dbReference type="RefSeq" id="WP_216009318.1">
    <property type="nucleotide sequence ID" value="NZ_JAHKPV010000021.1"/>
</dbReference>
<gene>
    <name evidence="4" type="ORF">KO508_16185</name>
</gene>
<dbReference type="NCBIfam" id="TIGR01965">
    <property type="entry name" value="VCBS_repeat"/>
    <property type="match status" value="1"/>
</dbReference>
<keyword evidence="5" id="KW-1185">Reference proteome</keyword>
<feature type="region of interest" description="Disordered" evidence="1">
    <location>
        <begin position="83"/>
        <end position="102"/>
    </location>
</feature>